<proteinExistence type="predicted"/>
<dbReference type="Pfam" id="PF07498">
    <property type="entry name" value="Rho_N"/>
    <property type="match status" value="1"/>
</dbReference>
<evidence type="ECO:0000313" key="4">
    <source>
        <dbReference type="Proteomes" id="UP000436047"/>
    </source>
</evidence>
<dbReference type="AlphaFoldDB" id="A0A6N7W5C3"/>
<dbReference type="GO" id="GO:0006353">
    <property type="term" value="P:DNA-templated transcription termination"/>
    <property type="evidence" value="ECO:0007669"/>
    <property type="project" value="InterPro"/>
</dbReference>
<dbReference type="EMBL" id="VUMI01000038">
    <property type="protein sequence ID" value="MSS90429.1"/>
    <property type="molecule type" value="Genomic_DNA"/>
</dbReference>
<reference evidence="3 4" key="1">
    <citation type="submission" date="2019-08" db="EMBL/GenBank/DDBJ databases">
        <title>In-depth cultivation of the pig gut microbiome towards novel bacterial diversity and tailored functional studies.</title>
        <authorList>
            <person name="Wylensek D."/>
            <person name="Hitch T.C.A."/>
            <person name="Clavel T."/>
        </authorList>
    </citation>
    <scope>NUCLEOTIDE SEQUENCE [LARGE SCALE GENOMIC DNA]</scope>
    <source>
        <strain evidence="3 4">WCA-389-WT-23B</strain>
    </source>
</reference>
<comment type="caution">
    <text evidence="3">The sequence shown here is derived from an EMBL/GenBank/DDBJ whole genome shotgun (WGS) entry which is preliminary data.</text>
</comment>
<feature type="region of interest" description="Disordered" evidence="1">
    <location>
        <begin position="119"/>
        <end position="153"/>
    </location>
</feature>
<dbReference type="RefSeq" id="WP_154466891.1">
    <property type="nucleotide sequence ID" value="NZ_VUMI01000038.1"/>
</dbReference>
<dbReference type="SMART" id="SM00959">
    <property type="entry name" value="Rho_N"/>
    <property type="match status" value="1"/>
</dbReference>
<feature type="region of interest" description="Disordered" evidence="1">
    <location>
        <begin position="48"/>
        <end position="95"/>
    </location>
</feature>
<feature type="compositionally biased region" description="Basic and acidic residues" evidence="1">
    <location>
        <begin position="61"/>
        <end position="95"/>
    </location>
</feature>
<protein>
    <recommendedName>
        <fullName evidence="2">Rho termination factor-like N-terminal domain-containing protein</fullName>
    </recommendedName>
</protein>
<gene>
    <name evidence="3" type="ORF">FYJ45_19740</name>
</gene>
<feature type="compositionally biased region" description="Acidic residues" evidence="1">
    <location>
        <begin position="130"/>
        <end position="144"/>
    </location>
</feature>
<dbReference type="SUPFAM" id="SSF68912">
    <property type="entry name" value="Rho N-terminal domain-like"/>
    <property type="match status" value="1"/>
</dbReference>
<dbReference type="InterPro" id="IPR036269">
    <property type="entry name" value="Rho_N_sf"/>
</dbReference>
<sequence>MIKIIAGTYGYVNKKTGAVEAKDKKAQPFSCDKDEEARLVALGVAEYVGGVNQDEDPDQDPDGKGQDNGDAHQGDQNDQKSDQEPEKTLADMTKKELTQIATDLGIELPKKATNQDIIEAIEKARAEHEGDQDEDLGGEEDDEAPALSAAMPE</sequence>
<evidence type="ECO:0000259" key="2">
    <source>
        <dbReference type="SMART" id="SM00959"/>
    </source>
</evidence>
<keyword evidence="4" id="KW-1185">Reference proteome</keyword>
<evidence type="ECO:0000256" key="1">
    <source>
        <dbReference type="SAM" id="MobiDB-lite"/>
    </source>
</evidence>
<feature type="compositionally biased region" description="Basic and acidic residues" evidence="1">
    <location>
        <begin position="120"/>
        <end position="129"/>
    </location>
</feature>
<evidence type="ECO:0000313" key="3">
    <source>
        <dbReference type="EMBL" id="MSS90429.1"/>
    </source>
</evidence>
<feature type="domain" description="Rho termination factor-like N-terminal" evidence="2">
    <location>
        <begin position="88"/>
        <end position="130"/>
    </location>
</feature>
<organism evidence="3 4">
    <name type="scientific">Eisenbergiella porci</name>
    <dbReference type="NCBI Taxonomy" id="2652274"/>
    <lineage>
        <taxon>Bacteria</taxon>
        <taxon>Bacillati</taxon>
        <taxon>Bacillota</taxon>
        <taxon>Clostridia</taxon>
        <taxon>Lachnospirales</taxon>
        <taxon>Lachnospiraceae</taxon>
        <taxon>Eisenbergiella</taxon>
    </lineage>
</organism>
<dbReference type="GeneID" id="86055267"/>
<dbReference type="Proteomes" id="UP000436047">
    <property type="component" value="Unassembled WGS sequence"/>
</dbReference>
<dbReference type="InterPro" id="IPR011112">
    <property type="entry name" value="Rho-like_N"/>
</dbReference>
<name>A0A6N7W5C3_9FIRM</name>
<accession>A0A6N7W5C3</accession>